<evidence type="ECO:0000256" key="1">
    <source>
        <dbReference type="ARBA" id="ARBA00022801"/>
    </source>
</evidence>
<evidence type="ECO:0000313" key="4">
    <source>
        <dbReference type="Proteomes" id="UP000813427"/>
    </source>
</evidence>
<dbReference type="Proteomes" id="UP000813427">
    <property type="component" value="Unassembled WGS sequence"/>
</dbReference>
<organism evidence="3 4">
    <name type="scientific">Fusarium tricinctum</name>
    <dbReference type="NCBI Taxonomy" id="61284"/>
    <lineage>
        <taxon>Eukaryota</taxon>
        <taxon>Fungi</taxon>
        <taxon>Dikarya</taxon>
        <taxon>Ascomycota</taxon>
        <taxon>Pezizomycotina</taxon>
        <taxon>Sordariomycetes</taxon>
        <taxon>Hypocreomycetidae</taxon>
        <taxon>Hypocreales</taxon>
        <taxon>Nectriaceae</taxon>
        <taxon>Fusarium</taxon>
        <taxon>Fusarium tricinctum species complex</taxon>
    </lineage>
</organism>
<dbReference type="PANTHER" id="PTHR48081">
    <property type="entry name" value="AB HYDROLASE SUPERFAMILY PROTEIN C4A8.06C"/>
    <property type="match status" value="1"/>
</dbReference>
<feature type="domain" description="Alpha/beta hydrolase fold-3" evidence="2">
    <location>
        <begin position="105"/>
        <end position="320"/>
    </location>
</feature>
<reference evidence="3" key="1">
    <citation type="journal article" date="2021" name="Nat. Commun.">
        <title>Genetic determinants of endophytism in the Arabidopsis root mycobiome.</title>
        <authorList>
            <person name="Mesny F."/>
            <person name="Miyauchi S."/>
            <person name="Thiergart T."/>
            <person name="Pickel B."/>
            <person name="Atanasova L."/>
            <person name="Karlsson M."/>
            <person name="Huettel B."/>
            <person name="Barry K.W."/>
            <person name="Haridas S."/>
            <person name="Chen C."/>
            <person name="Bauer D."/>
            <person name="Andreopoulos W."/>
            <person name="Pangilinan J."/>
            <person name="LaButti K."/>
            <person name="Riley R."/>
            <person name="Lipzen A."/>
            <person name="Clum A."/>
            <person name="Drula E."/>
            <person name="Henrissat B."/>
            <person name="Kohler A."/>
            <person name="Grigoriev I.V."/>
            <person name="Martin F.M."/>
            <person name="Hacquard S."/>
        </authorList>
    </citation>
    <scope>NUCLEOTIDE SEQUENCE</scope>
    <source>
        <strain evidence="3">MPI-SDFR-AT-0068</strain>
    </source>
</reference>
<dbReference type="InterPro" id="IPR050300">
    <property type="entry name" value="GDXG_lipolytic_enzyme"/>
</dbReference>
<dbReference type="GO" id="GO:0016787">
    <property type="term" value="F:hydrolase activity"/>
    <property type="evidence" value="ECO:0007669"/>
    <property type="project" value="UniProtKB-KW"/>
</dbReference>
<accession>A0A8K0RN41</accession>
<evidence type="ECO:0000313" key="3">
    <source>
        <dbReference type="EMBL" id="KAH7235416.1"/>
    </source>
</evidence>
<dbReference type="InterPro" id="IPR029058">
    <property type="entry name" value="AB_hydrolase_fold"/>
</dbReference>
<keyword evidence="4" id="KW-1185">Reference proteome</keyword>
<dbReference type="InterPro" id="IPR013094">
    <property type="entry name" value="AB_hydrolase_3"/>
</dbReference>
<dbReference type="PANTHER" id="PTHR48081:SF8">
    <property type="entry name" value="ALPHA_BETA HYDROLASE FOLD-3 DOMAIN-CONTAINING PROTEIN-RELATED"/>
    <property type="match status" value="1"/>
</dbReference>
<gene>
    <name evidence="3" type="ORF">BKA59DRAFT_558852</name>
</gene>
<dbReference type="EMBL" id="JAGPXF010000007">
    <property type="protein sequence ID" value="KAH7235416.1"/>
    <property type="molecule type" value="Genomic_DNA"/>
</dbReference>
<evidence type="ECO:0000259" key="2">
    <source>
        <dbReference type="Pfam" id="PF07859"/>
    </source>
</evidence>
<protein>
    <submittedName>
        <fullName evidence="3">Alpha/Beta hydrolase protein</fullName>
    </submittedName>
</protein>
<dbReference type="Gene3D" id="3.40.50.1820">
    <property type="entry name" value="alpha/beta hydrolase"/>
    <property type="match status" value="1"/>
</dbReference>
<dbReference type="Pfam" id="PF07859">
    <property type="entry name" value="Abhydrolase_3"/>
    <property type="match status" value="1"/>
</dbReference>
<comment type="caution">
    <text evidence="3">The sequence shown here is derived from an EMBL/GenBank/DDBJ whole genome shotgun (WGS) entry which is preliminary data.</text>
</comment>
<dbReference type="AlphaFoldDB" id="A0A8K0RN41"/>
<sequence>MTPQAFLIDDPDSWHLAAKPDEELEKLIASGTKARFSSDSGDLSLSEKRAKYNALFKEDAVELRARVQHQVTEKEIYIPVRDGSKVRALIYSPVDAKPEDGRPLVVLIHGGGFILGNAEMEAPTCVAAVQRFGCVSISLEHRLSPEVKFPVAYEDCWDALKWILTNAGSLNIDPSRGFVFGGTSAGSHISIPLAHRARDEGLQPPISGLYHSVPPALPPQALTAKYRPLYRSREQLKDGMTLTSKSTAVYDVAVEPDFTSPLWSPLLWPTGHKGLPRTFFQICGADLLRDEALIYERELRLESGVTTRTIVYDGLPHIFWYNYPTHSASAKFAEDAVAGVGWLLGEDI</sequence>
<dbReference type="OrthoDB" id="408631at2759"/>
<name>A0A8K0RN41_9HYPO</name>
<dbReference type="SUPFAM" id="SSF53474">
    <property type="entry name" value="alpha/beta-Hydrolases"/>
    <property type="match status" value="1"/>
</dbReference>
<proteinExistence type="predicted"/>
<keyword evidence="1 3" id="KW-0378">Hydrolase</keyword>